<reference evidence="9 10" key="1">
    <citation type="journal article" date="2023" name="Commun. Biol.">
        <title>Reorganization of the ancestral sex-determining regions during the evolution of trioecy in Pleodorina starrii.</title>
        <authorList>
            <person name="Takahashi K."/>
            <person name="Suzuki S."/>
            <person name="Kawai-Toyooka H."/>
            <person name="Yamamoto K."/>
            <person name="Hamaji T."/>
            <person name="Ootsuki R."/>
            <person name="Yamaguchi H."/>
            <person name="Kawachi M."/>
            <person name="Higashiyama T."/>
            <person name="Nozaki H."/>
        </authorList>
    </citation>
    <scope>NUCLEOTIDE SEQUENCE [LARGE SCALE GENOMIC DNA]</scope>
    <source>
        <strain evidence="9 10">NIES-4479</strain>
    </source>
</reference>
<evidence type="ECO:0000256" key="6">
    <source>
        <dbReference type="SAM" id="Coils"/>
    </source>
</evidence>
<feature type="region of interest" description="Disordered" evidence="7">
    <location>
        <begin position="29"/>
        <end position="72"/>
    </location>
</feature>
<feature type="coiled-coil region" evidence="6">
    <location>
        <begin position="107"/>
        <end position="134"/>
    </location>
</feature>
<evidence type="ECO:0000256" key="3">
    <source>
        <dbReference type="ARBA" id="ARBA00022490"/>
    </source>
</evidence>
<gene>
    <name evidence="9" type="primary">PLEST011283</name>
    <name evidence="9" type="ORF">PLESTB_001406800</name>
</gene>
<dbReference type="Gene3D" id="1.25.40.180">
    <property type="match status" value="4"/>
</dbReference>
<accession>A0A9W6BW46</accession>
<feature type="region of interest" description="Disordered" evidence="7">
    <location>
        <begin position="681"/>
        <end position="712"/>
    </location>
</feature>
<feature type="region of interest" description="Disordered" evidence="7">
    <location>
        <begin position="85"/>
        <end position="104"/>
    </location>
</feature>
<evidence type="ECO:0000256" key="5">
    <source>
        <dbReference type="ARBA" id="ARBA00023242"/>
    </source>
</evidence>
<comment type="subcellular location">
    <subcellularLocation>
        <location evidence="1">Cytoplasm</location>
    </subcellularLocation>
</comment>
<dbReference type="GO" id="GO:0045892">
    <property type="term" value="P:negative regulation of DNA-templated transcription"/>
    <property type="evidence" value="ECO:0007669"/>
    <property type="project" value="InterPro"/>
</dbReference>
<keyword evidence="3" id="KW-0963">Cytoplasm</keyword>
<feature type="compositionally biased region" description="Low complexity" evidence="7">
    <location>
        <begin position="691"/>
        <end position="700"/>
    </location>
</feature>
<evidence type="ECO:0000259" key="8">
    <source>
        <dbReference type="PROSITE" id="PS51366"/>
    </source>
</evidence>
<dbReference type="InterPro" id="IPR039778">
    <property type="entry name" value="PDCD4"/>
</dbReference>
<dbReference type="FunFam" id="1.25.40.180:FF:000009">
    <property type="entry name" value="programmed cell death protein 4"/>
    <property type="match status" value="1"/>
</dbReference>
<evidence type="ECO:0000256" key="2">
    <source>
        <dbReference type="ARBA" id="ARBA00005497"/>
    </source>
</evidence>
<feature type="domain" description="MI" evidence="8">
    <location>
        <begin position="464"/>
        <end position="585"/>
    </location>
</feature>
<evidence type="ECO:0000313" key="9">
    <source>
        <dbReference type="EMBL" id="GLC58840.1"/>
    </source>
</evidence>
<sequence>MRDEGAATISPKPAPFLTDEQRAALDQALRDKAQEQAKARAAANHKAAAASGERKSRSVKGPGGAKKGGGGGKYTWGSLLTNGAAGDGGALDRGDPNYDSEEDERDVVLLRNHQAALKQEVAAYKEEVRSIVEEYFSSGSVSDVAESLEELGGCHLAHYFVKRLLTAAMDRKDREREMASTLLSSLYAEVIAPDQVVKGFTSLFSSLPDLVLDVPDAPELLARFVMRAVVDDVLPPAIVSYVDPESGPASRDLRQRCEAQLAARHSAEKVLRCWGGAGTGTSHTDTKAAISSLLSEYLAAHDVAEASRRLRELGLPFFHHELVKQALVAAIDNPKAHLEPVVALLARLSSSGEVSCSQLAKGLRRVADNLADAVLDNPAAGESFKQIVGAARAAKVFDDLQPEDVGTNAAAALFGDTAAAGGGEAAAGNGPSSASASNGGAAGAGVSSGGAGGVVVAMPPGVAAFKAASLAALREYFDSQDAGEMAARLAALDEPGLHPLFVKAAVSLALDRRDRERELLSKLLVALVPQVISPDALAGGFTRLLAAADDLVLDVPDAVHLLSLFLGRAIVDELLPPAFLTQVLPYLDAEGLGVGVVRSAGITLGARHGIERLVNCWHGGALELGAVREAIRLAIKEYGTSGDVGEVARCLRDLNAPAYLHEAVVAAVELAFNRYHGQDSAATGANGSETSGGSASVSGSAPPPPPPSEGSLAAAAAPVVELLAALAGQGVLSATQLSAGIDRLRSALSEEVMDYGPSSRAVLDWVTERGRKEGWLAA</sequence>
<name>A0A9W6BW46_9CHLO</name>
<comment type="similarity">
    <text evidence="2">Belongs to the PDCD4 family.</text>
</comment>
<dbReference type="InterPro" id="IPR003891">
    <property type="entry name" value="Initiation_fac_eIF4g_MI"/>
</dbReference>
<dbReference type="EMBL" id="BRXU01000024">
    <property type="protein sequence ID" value="GLC58840.1"/>
    <property type="molecule type" value="Genomic_DNA"/>
</dbReference>
<feature type="domain" description="MI" evidence="8">
    <location>
        <begin position="285"/>
        <end position="407"/>
    </location>
</feature>
<feature type="compositionally biased region" description="Basic and acidic residues" evidence="7">
    <location>
        <begin position="29"/>
        <end position="38"/>
    </location>
</feature>
<feature type="domain" description="MI" evidence="8">
    <location>
        <begin position="123"/>
        <end position="244"/>
    </location>
</feature>
<feature type="compositionally biased region" description="Low complexity" evidence="7">
    <location>
        <begin position="39"/>
        <end position="50"/>
    </location>
</feature>
<dbReference type="SUPFAM" id="SSF48371">
    <property type="entry name" value="ARM repeat"/>
    <property type="match status" value="4"/>
</dbReference>
<dbReference type="SMART" id="SM00544">
    <property type="entry name" value="MA3"/>
    <property type="match status" value="4"/>
</dbReference>
<dbReference type="AlphaFoldDB" id="A0A9W6BW46"/>
<feature type="compositionally biased region" description="Gly residues" evidence="7">
    <location>
        <begin position="61"/>
        <end position="72"/>
    </location>
</feature>
<evidence type="ECO:0000256" key="7">
    <source>
        <dbReference type="SAM" id="MobiDB-lite"/>
    </source>
</evidence>
<dbReference type="PANTHER" id="PTHR12626">
    <property type="entry name" value="PROGRAMMED CELL DEATH 4"/>
    <property type="match status" value="1"/>
</dbReference>
<evidence type="ECO:0000313" key="10">
    <source>
        <dbReference type="Proteomes" id="UP001165080"/>
    </source>
</evidence>
<keyword evidence="10" id="KW-1185">Reference proteome</keyword>
<keyword evidence="6" id="KW-0175">Coiled coil</keyword>
<dbReference type="Pfam" id="PF02847">
    <property type="entry name" value="MA3"/>
    <property type="match status" value="4"/>
</dbReference>
<organism evidence="9 10">
    <name type="scientific">Pleodorina starrii</name>
    <dbReference type="NCBI Taxonomy" id="330485"/>
    <lineage>
        <taxon>Eukaryota</taxon>
        <taxon>Viridiplantae</taxon>
        <taxon>Chlorophyta</taxon>
        <taxon>core chlorophytes</taxon>
        <taxon>Chlorophyceae</taxon>
        <taxon>CS clade</taxon>
        <taxon>Chlamydomonadales</taxon>
        <taxon>Volvocaceae</taxon>
        <taxon>Pleodorina</taxon>
    </lineage>
</organism>
<dbReference type="InterPro" id="IPR016024">
    <property type="entry name" value="ARM-type_fold"/>
</dbReference>
<comment type="caution">
    <text evidence="9">The sequence shown here is derived from an EMBL/GenBank/DDBJ whole genome shotgun (WGS) entry which is preliminary data.</text>
</comment>
<dbReference type="PROSITE" id="PS51366">
    <property type="entry name" value="MI"/>
    <property type="match status" value="4"/>
</dbReference>
<dbReference type="GO" id="GO:0005737">
    <property type="term" value="C:cytoplasm"/>
    <property type="evidence" value="ECO:0007669"/>
    <property type="project" value="UniProtKB-SubCell"/>
</dbReference>
<keyword evidence="4" id="KW-0677">Repeat</keyword>
<protein>
    <recommendedName>
        <fullName evidence="8">MI domain-containing protein</fullName>
    </recommendedName>
</protein>
<keyword evidence="5" id="KW-0539">Nucleus</keyword>
<feature type="domain" description="MI" evidence="8">
    <location>
        <begin position="626"/>
        <end position="778"/>
    </location>
</feature>
<dbReference type="Proteomes" id="UP001165080">
    <property type="component" value="Unassembled WGS sequence"/>
</dbReference>
<proteinExistence type="inferred from homology"/>
<feature type="region of interest" description="Disordered" evidence="7">
    <location>
        <begin position="1"/>
        <end position="20"/>
    </location>
</feature>
<evidence type="ECO:0000256" key="4">
    <source>
        <dbReference type="ARBA" id="ARBA00022737"/>
    </source>
</evidence>
<evidence type="ECO:0000256" key="1">
    <source>
        <dbReference type="ARBA" id="ARBA00004496"/>
    </source>
</evidence>
<dbReference type="PANTHER" id="PTHR12626:SF0">
    <property type="entry name" value="PROGRAMMED CELL DEATH PROTEIN 4"/>
    <property type="match status" value="1"/>
</dbReference>